<dbReference type="PANTHER" id="PTHR43335:SF2">
    <property type="entry name" value="ABC TRANSPORTER, ATP-BINDING PROTEIN"/>
    <property type="match status" value="1"/>
</dbReference>
<dbReference type="PROSITE" id="PS50893">
    <property type="entry name" value="ABC_TRANSPORTER_2"/>
    <property type="match status" value="1"/>
</dbReference>
<dbReference type="GO" id="GO:0016887">
    <property type="term" value="F:ATP hydrolysis activity"/>
    <property type="evidence" value="ECO:0007669"/>
    <property type="project" value="InterPro"/>
</dbReference>
<accession>A0A285THS9</accession>
<dbReference type="InterPro" id="IPR027417">
    <property type="entry name" value="P-loop_NTPase"/>
</dbReference>
<dbReference type="Pfam" id="PF00005">
    <property type="entry name" value="ABC_tran"/>
    <property type="match status" value="1"/>
</dbReference>
<keyword evidence="4 6" id="KW-0067">ATP-binding</keyword>
<evidence type="ECO:0000256" key="4">
    <source>
        <dbReference type="ARBA" id="ARBA00022840"/>
    </source>
</evidence>
<evidence type="ECO:0000313" key="7">
    <source>
        <dbReference type="Proteomes" id="UP000219111"/>
    </source>
</evidence>
<dbReference type="SUPFAM" id="SSF52540">
    <property type="entry name" value="P-loop containing nucleoside triphosphate hydrolases"/>
    <property type="match status" value="1"/>
</dbReference>
<keyword evidence="7" id="KW-1185">Reference proteome</keyword>
<evidence type="ECO:0000256" key="3">
    <source>
        <dbReference type="ARBA" id="ARBA00022741"/>
    </source>
</evidence>
<dbReference type="InterPro" id="IPR003593">
    <property type="entry name" value="AAA+_ATPase"/>
</dbReference>
<dbReference type="InterPro" id="IPR003439">
    <property type="entry name" value="ABC_transporter-like_ATP-bd"/>
</dbReference>
<organism evidence="6 7">
    <name type="scientific">Rhodobacter maris</name>
    <dbReference type="NCBI Taxonomy" id="446682"/>
    <lineage>
        <taxon>Bacteria</taxon>
        <taxon>Pseudomonadati</taxon>
        <taxon>Pseudomonadota</taxon>
        <taxon>Alphaproteobacteria</taxon>
        <taxon>Rhodobacterales</taxon>
        <taxon>Rhodobacter group</taxon>
        <taxon>Rhodobacter</taxon>
    </lineage>
</organism>
<dbReference type="RefSeq" id="WP_176518696.1">
    <property type="nucleotide sequence ID" value="NZ_OBMT01000025.1"/>
</dbReference>
<dbReference type="GO" id="GO:0005524">
    <property type="term" value="F:ATP binding"/>
    <property type="evidence" value="ECO:0007669"/>
    <property type="project" value="UniProtKB-KW"/>
</dbReference>
<dbReference type="Proteomes" id="UP000219111">
    <property type="component" value="Unassembled WGS sequence"/>
</dbReference>
<evidence type="ECO:0000259" key="5">
    <source>
        <dbReference type="PROSITE" id="PS50893"/>
    </source>
</evidence>
<dbReference type="PANTHER" id="PTHR43335">
    <property type="entry name" value="ABC TRANSPORTER, ATP-BINDING PROTEIN"/>
    <property type="match status" value="1"/>
</dbReference>
<dbReference type="SMART" id="SM00382">
    <property type="entry name" value="AAA"/>
    <property type="match status" value="1"/>
</dbReference>
<gene>
    <name evidence="6" type="ORF">SAMN05877831_1253</name>
</gene>
<dbReference type="Gene3D" id="3.40.50.300">
    <property type="entry name" value="P-loop containing nucleotide triphosphate hydrolases"/>
    <property type="match status" value="1"/>
</dbReference>
<dbReference type="EMBL" id="OBMT01000025">
    <property type="protein sequence ID" value="SOC21771.1"/>
    <property type="molecule type" value="Genomic_DNA"/>
</dbReference>
<keyword evidence="2" id="KW-0813">Transport</keyword>
<comment type="similarity">
    <text evidence="1">Belongs to the ABC transporter superfamily.</text>
</comment>
<feature type="domain" description="ABC transporter" evidence="5">
    <location>
        <begin position="8"/>
        <end position="236"/>
    </location>
</feature>
<name>A0A285THS9_9RHOB</name>
<evidence type="ECO:0000313" key="6">
    <source>
        <dbReference type="EMBL" id="SOC21771.1"/>
    </source>
</evidence>
<dbReference type="AlphaFoldDB" id="A0A285THS9"/>
<evidence type="ECO:0000256" key="1">
    <source>
        <dbReference type="ARBA" id="ARBA00005417"/>
    </source>
</evidence>
<protein>
    <submittedName>
        <fullName evidence="6">ABC-2 type transport system ATP-binding protein</fullName>
    </submittedName>
</protein>
<reference evidence="7" key="1">
    <citation type="submission" date="2017-08" db="EMBL/GenBank/DDBJ databases">
        <authorList>
            <person name="Varghese N."/>
            <person name="Submissions S."/>
        </authorList>
    </citation>
    <scope>NUCLEOTIDE SEQUENCE [LARGE SCALE GENOMIC DNA]</scope>
    <source>
        <strain evidence="7">JA276</strain>
    </source>
</reference>
<sequence length="248" mass="26316">MTTTPPAILAKALSCSAGSGPGLHPLDLSIPHGEIFGLVGHAGAGKSALLEMLATLRAPQSGHASVAGFSTVYNREQARRVLGYLPQTLKLHPHLSLREHLLLMAGLSNLSGARARVEEVLELLSLRDLAEHRPGGLPLGLKRRVGLAQAILHRPEVLLLDEPDAGLDPMEARHIRAAVEMLNAGGMTVLLCTRALGEMTRACTLMGVLAHGALVFYGLGEARGVRWRDPAALERLYVAMAPSKVVAV</sequence>
<proteinExistence type="inferred from homology"/>
<evidence type="ECO:0000256" key="2">
    <source>
        <dbReference type="ARBA" id="ARBA00022448"/>
    </source>
</evidence>
<keyword evidence="3" id="KW-0547">Nucleotide-binding</keyword>